<reference evidence="4" key="1">
    <citation type="submission" date="2016-02" db="EMBL/GenBank/DDBJ databases">
        <title>Halorhodospira halochloris DSM-1059 complete genome, version 2.</title>
        <authorList>
            <person name="Tsukatani Y."/>
        </authorList>
    </citation>
    <scope>NUCLEOTIDE SEQUENCE</scope>
    <source>
        <strain evidence="4">DSM 1059</strain>
    </source>
</reference>
<dbReference type="InterPro" id="IPR035996">
    <property type="entry name" value="4pyrrol_Methylase_sf"/>
</dbReference>
<dbReference type="Gene3D" id="3.40.1010.10">
    <property type="entry name" value="Cobalt-precorrin-4 Transmethylase, Domain 1"/>
    <property type="match status" value="1"/>
</dbReference>
<evidence type="ECO:0000259" key="3">
    <source>
        <dbReference type="Pfam" id="PF00590"/>
    </source>
</evidence>
<name>A0A0X8X8X3_HALHR</name>
<feature type="domain" description="Tetrapyrrole methylase" evidence="3">
    <location>
        <begin position="6"/>
        <end position="126"/>
    </location>
</feature>
<dbReference type="EMBL" id="AP017372">
    <property type="protein sequence ID" value="BAU57589.1"/>
    <property type="molecule type" value="Genomic_DNA"/>
</dbReference>
<organism evidence="4 5">
    <name type="scientific">Halorhodospira halochloris</name>
    <name type="common">Ectothiorhodospira halochloris</name>
    <dbReference type="NCBI Taxonomy" id="1052"/>
    <lineage>
        <taxon>Bacteria</taxon>
        <taxon>Pseudomonadati</taxon>
        <taxon>Pseudomonadota</taxon>
        <taxon>Gammaproteobacteria</taxon>
        <taxon>Chromatiales</taxon>
        <taxon>Ectothiorhodospiraceae</taxon>
        <taxon>Halorhodospira</taxon>
    </lineage>
</organism>
<dbReference type="Pfam" id="PF00590">
    <property type="entry name" value="TP_methylase"/>
    <property type="match status" value="1"/>
</dbReference>
<dbReference type="OrthoDB" id="9804789at2"/>
<evidence type="ECO:0000256" key="1">
    <source>
        <dbReference type="ARBA" id="ARBA00004953"/>
    </source>
</evidence>
<proteinExistence type="predicted"/>
<dbReference type="PANTHER" id="PTHR43467">
    <property type="entry name" value="COBALT-PRECORRIN-2 C(20)-METHYLTRANSFERASE"/>
    <property type="match status" value="1"/>
</dbReference>
<evidence type="ECO:0000256" key="2">
    <source>
        <dbReference type="ARBA" id="ARBA00022573"/>
    </source>
</evidence>
<sequence>MASGVLYGIGIGPGDPELITLKGLRLLRAAPVVAAFAKAGRTGHAWTIVEPHLRDEQVRIRMDYPFTTEIPVTDPRYHQQMRAFYDSCAEHLAEQLSRGLDVAVICEGDPFFYGSYIYMHERLATRFDTSVDALGDLSDFEMREQLHARVLYAIMDPQLEQALESWLDLIDPAIPAPLRSFRRIAREPASVPSGGRVTLILT</sequence>
<dbReference type="GO" id="GO:0032259">
    <property type="term" value="P:methylation"/>
    <property type="evidence" value="ECO:0007669"/>
    <property type="project" value="UniProtKB-KW"/>
</dbReference>
<keyword evidence="2" id="KW-0169">Cobalamin biosynthesis</keyword>
<protein>
    <submittedName>
        <fullName evidence="4">Cobalt-precorrin-2 C20-methyltransferase</fullName>
    </submittedName>
</protein>
<comment type="pathway">
    <text evidence="1">Cofactor biosynthesis; adenosylcobalamin biosynthesis.</text>
</comment>
<evidence type="ECO:0000313" key="5">
    <source>
        <dbReference type="Proteomes" id="UP000218890"/>
    </source>
</evidence>
<gene>
    <name evidence="4" type="ORF">HH1059_08950</name>
</gene>
<dbReference type="GO" id="GO:0009236">
    <property type="term" value="P:cobalamin biosynthetic process"/>
    <property type="evidence" value="ECO:0007669"/>
    <property type="project" value="UniProtKB-KW"/>
</dbReference>
<dbReference type="SUPFAM" id="SSF53790">
    <property type="entry name" value="Tetrapyrrole methylase"/>
    <property type="match status" value="1"/>
</dbReference>
<evidence type="ECO:0000313" key="4">
    <source>
        <dbReference type="EMBL" id="BAU57589.1"/>
    </source>
</evidence>
<dbReference type="AlphaFoldDB" id="A0A0X8X8X3"/>
<keyword evidence="5" id="KW-1185">Reference proteome</keyword>
<dbReference type="KEGG" id="hhk:HH1059_08950"/>
<dbReference type="Proteomes" id="UP000218890">
    <property type="component" value="Chromosome"/>
</dbReference>
<accession>A0A0X8X8X3</accession>
<dbReference type="RefSeq" id="WP_096408764.1">
    <property type="nucleotide sequence ID" value="NZ_AP017372.2"/>
</dbReference>
<dbReference type="PANTHER" id="PTHR43467:SF2">
    <property type="entry name" value="COBALT-PRECORRIN-2 C(20)-METHYLTRANSFERASE"/>
    <property type="match status" value="1"/>
</dbReference>
<dbReference type="InterPro" id="IPR000878">
    <property type="entry name" value="4pyrrol_Mease"/>
</dbReference>
<dbReference type="InterPro" id="IPR014777">
    <property type="entry name" value="4pyrrole_Mease_sub1"/>
</dbReference>
<dbReference type="GO" id="GO:0008168">
    <property type="term" value="F:methyltransferase activity"/>
    <property type="evidence" value="ECO:0007669"/>
    <property type="project" value="UniProtKB-KW"/>
</dbReference>